<dbReference type="EMBL" id="KN832996">
    <property type="protein sequence ID" value="KIM81932.1"/>
    <property type="molecule type" value="Genomic_DNA"/>
</dbReference>
<keyword evidence="6" id="KW-1185">Reference proteome</keyword>
<evidence type="ECO:0000256" key="2">
    <source>
        <dbReference type="ARBA" id="ARBA00005907"/>
    </source>
</evidence>
<feature type="compositionally biased region" description="Basic residues" evidence="4">
    <location>
        <begin position="16"/>
        <end position="44"/>
    </location>
</feature>
<dbReference type="PANTHER" id="PTHR12687">
    <property type="entry name" value="NUCLEOLAR COMPLEX 2 AND RAD4-RELATED"/>
    <property type="match status" value="1"/>
</dbReference>
<dbReference type="Proteomes" id="UP000054166">
    <property type="component" value="Unassembled WGS sequence"/>
</dbReference>
<reference evidence="6" key="2">
    <citation type="submission" date="2015-01" db="EMBL/GenBank/DDBJ databases">
        <title>Evolutionary Origins and Diversification of the Mycorrhizal Mutualists.</title>
        <authorList>
            <consortium name="DOE Joint Genome Institute"/>
            <consortium name="Mycorrhizal Genomics Consortium"/>
            <person name="Kohler A."/>
            <person name="Kuo A."/>
            <person name="Nagy L.G."/>
            <person name="Floudas D."/>
            <person name="Copeland A."/>
            <person name="Barry K.W."/>
            <person name="Cichocki N."/>
            <person name="Veneault-Fourrey C."/>
            <person name="LaButti K."/>
            <person name="Lindquist E.A."/>
            <person name="Lipzen A."/>
            <person name="Lundell T."/>
            <person name="Morin E."/>
            <person name="Murat C."/>
            <person name="Riley R."/>
            <person name="Ohm R."/>
            <person name="Sun H."/>
            <person name="Tunlid A."/>
            <person name="Henrissat B."/>
            <person name="Grigoriev I.V."/>
            <person name="Hibbett D.S."/>
            <person name="Martin F."/>
        </authorList>
    </citation>
    <scope>NUCLEOTIDE SEQUENCE [LARGE SCALE GENOMIC DNA]</scope>
    <source>
        <strain evidence="6">F 1598</strain>
    </source>
</reference>
<dbReference type="GO" id="GO:0005654">
    <property type="term" value="C:nucleoplasm"/>
    <property type="evidence" value="ECO:0007669"/>
    <property type="project" value="TreeGrafter"/>
</dbReference>
<dbReference type="GO" id="GO:0005730">
    <property type="term" value="C:nucleolus"/>
    <property type="evidence" value="ECO:0007669"/>
    <property type="project" value="TreeGrafter"/>
</dbReference>
<evidence type="ECO:0000313" key="5">
    <source>
        <dbReference type="EMBL" id="KIM81932.1"/>
    </source>
</evidence>
<dbReference type="InterPro" id="IPR005343">
    <property type="entry name" value="Noc2"/>
</dbReference>
<evidence type="ECO:0000313" key="6">
    <source>
        <dbReference type="Proteomes" id="UP000054166"/>
    </source>
</evidence>
<evidence type="ECO:0008006" key="7">
    <source>
        <dbReference type="Google" id="ProtNLM"/>
    </source>
</evidence>
<evidence type="ECO:0000256" key="1">
    <source>
        <dbReference type="ARBA" id="ARBA00004123"/>
    </source>
</evidence>
<dbReference type="HOGENOM" id="CLU_011272_0_0_1"/>
<protein>
    <recommendedName>
        <fullName evidence="7">Noc2-domain-containing protein</fullName>
    </recommendedName>
</protein>
<dbReference type="AlphaFoldDB" id="A0A0C3BX10"/>
<comment type="subcellular location">
    <subcellularLocation>
        <location evidence="1">Nucleus</location>
    </subcellularLocation>
</comment>
<dbReference type="Pfam" id="PF03715">
    <property type="entry name" value="Noc2"/>
    <property type="match status" value="1"/>
</dbReference>
<dbReference type="PANTHER" id="PTHR12687:SF4">
    <property type="entry name" value="NUCLEOLAR COMPLEX PROTEIN 2 HOMOLOG"/>
    <property type="match status" value="1"/>
</dbReference>
<feature type="region of interest" description="Disordered" evidence="4">
    <location>
        <begin position="1"/>
        <end position="124"/>
    </location>
</feature>
<dbReference type="GO" id="GO:0042273">
    <property type="term" value="P:ribosomal large subunit biogenesis"/>
    <property type="evidence" value="ECO:0007669"/>
    <property type="project" value="TreeGrafter"/>
</dbReference>
<dbReference type="STRING" id="765440.A0A0C3BX10"/>
<dbReference type="GO" id="GO:0030690">
    <property type="term" value="C:Noc1p-Noc2p complex"/>
    <property type="evidence" value="ECO:0007669"/>
    <property type="project" value="TreeGrafter"/>
</dbReference>
<organism evidence="5 6">
    <name type="scientific">Piloderma croceum (strain F 1598)</name>
    <dbReference type="NCBI Taxonomy" id="765440"/>
    <lineage>
        <taxon>Eukaryota</taxon>
        <taxon>Fungi</taxon>
        <taxon>Dikarya</taxon>
        <taxon>Basidiomycota</taxon>
        <taxon>Agaricomycotina</taxon>
        <taxon>Agaricomycetes</taxon>
        <taxon>Agaricomycetidae</taxon>
        <taxon>Atheliales</taxon>
        <taxon>Atheliaceae</taxon>
        <taxon>Piloderma</taxon>
    </lineage>
</organism>
<gene>
    <name evidence="5" type="ORF">PILCRDRAFT_820806</name>
</gene>
<feature type="region of interest" description="Disordered" evidence="4">
    <location>
        <begin position="165"/>
        <end position="195"/>
    </location>
</feature>
<dbReference type="OrthoDB" id="10266662at2759"/>
<name>A0A0C3BX10_PILCF</name>
<feature type="compositionally biased region" description="Acidic residues" evidence="4">
    <location>
        <begin position="168"/>
        <end position="193"/>
    </location>
</feature>
<feature type="compositionally biased region" description="Acidic residues" evidence="4">
    <location>
        <begin position="51"/>
        <end position="60"/>
    </location>
</feature>
<proteinExistence type="inferred from homology"/>
<evidence type="ECO:0000256" key="4">
    <source>
        <dbReference type="SAM" id="MobiDB-lite"/>
    </source>
</evidence>
<dbReference type="FunCoup" id="A0A0C3BX10">
    <property type="interactions" value="500"/>
</dbReference>
<feature type="compositionally biased region" description="Acidic residues" evidence="4">
    <location>
        <begin position="84"/>
        <end position="119"/>
    </location>
</feature>
<keyword evidence="3" id="KW-0539">Nucleus</keyword>
<comment type="similarity">
    <text evidence="2">Belongs to the NOC2 family.</text>
</comment>
<evidence type="ECO:0000256" key="3">
    <source>
        <dbReference type="ARBA" id="ARBA00023242"/>
    </source>
</evidence>
<dbReference type="InParanoid" id="A0A0C3BX10"/>
<sequence length="710" mass="79972">MAKAAKSTRKFAASGRLKKTIQSRKKHQQVLKKVAGRRGAKGKGNRSGDAQENDEDEEEGEGRKAKSAKGVKSVDDFLGAGFMESDEDEDMQPVDQLSSDEDQEEDDENENEDEDDDGSFSDIDSLADETKTHLQDLSSLAQKDPEFYKYLQENDRELLEFGAHAQDQDQDQDEDEDEDEGFDMDVDAGEGEEDRLPVLSGDILRGWQKAILEHRSLRALRKLLIAFRSAAHMNEDGQALAWNIDSSAVYNKLITTAFKYTPIVLDHHIPYKTLSNGKFKPPTQTRTQKALQKLILSYFHNTIHILSQLTEAKMVVLALGESARVVPYVVGSRKAVRAYLKKCLELWSSGEDSVRIAAFLAIRKLASSTDESIMDMVLKNTYLTLIRSSKSTSAHTLPSINLMKNSASEIFCLDHAAAYQHAFGYIRQLAIHLRNSMKVKTKEAYKQVYNWQYAHCVDFWAIVLARACDSQALVERGGEESELKPLVYPLVQVSLGAIKLISNSRSYPFHLQIVRSLLHLTRHVQVYIPIPPYILPILTSTLNPSTRPKSSTLRPLDFEVQIRTPQQYLKTRVYTEGLVEETAYLLAEWLGSKPVQGSVAFPELVVPLVVVLRKAIKAAKSSGKNASGKDVGVVKGLLERVEESSSWVEQRRKGVTFTPGMLAEVEDWESRVKVEESPLGKYIRVQRKTREKRRLLVEKAREGEDEILED</sequence>
<dbReference type="GO" id="GO:0030691">
    <property type="term" value="C:Noc2p-Noc3p complex"/>
    <property type="evidence" value="ECO:0007669"/>
    <property type="project" value="TreeGrafter"/>
</dbReference>
<accession>A0A0C3BX10</accession>
<reference evidence="5 6" key="1">
    <citation type="submission" date="2014-04" db="EMBL/GenBank/DDBJ databases">
        <authorList>
            <consortium name="DOE Joint Genome Institute"/>
            <person name="Kuo A."/>
            <person name="Tarkka M."/>
            <person name="Buscot F."/>
            <person name="Kohler A."/>
            <person name="Nagy L.G."/>
            <person name="Floudas D."/>
            <person name="Copeland A."/>
            <person name="Barry K.W."/>
            <person name="Cichocki N."/>
            <person name="Veneault-Fourrey C."/>
            <person name="LaButti K."/>
            <person name="Lindquist E.A."/>
            <person name="Lipzen A."/>
            <person name="Lundell T."/>
            <person name="Morin E."/>
            <person name="Murat C."/>
            <person name="Sun H."/>
            <person name="Tunlid A."/>
            <person name="Henrissat B."/>
            <person name="Grigoriev I.V."/>
            <person name="Hibbett D.S."/>
            <person name="Martin F."/>
            <person name="Nordberg H.P."/>
            <person name="Cantor M.N."/>
            <person name="Hua S.X."/>
        </authorList>
    </citation>
    <scope>NUCLEOTIDE SEQUENCE [LARGE SCALE GENOMIC DNA]</scope>
    <source>
        <strain evidence="5 6">F 1598</strain>
    </source>
</reference>